<dbReference type="GO" id="GO:0071885">
    <property type="term" value="F:N-terminal protein N-methyltransferase activity"/>
    <property type="evidence" value="ECO:0007669"/>
    <property type="project" value="UniProtKB-EC"/>
</dbReference>
<comment type="catalytic activity">
    <reaction evidence="8">
        <text>N-terminal L-seryl-L-prolyl-L-lysyl-[protein] + 3 S-adenosyl-L-methionine = N-terminal N,N,N-trimethyl-L-seryl-L-prolyl-L-lysyl-[protein] + 3 S-adenosyl-L-homocysteine + 3 H(+)</text>
        <dbReference type="Rhea" id="RHEA:54724"/>
        <dbReference type="Rhea" id="RHEA-COMP:13789"/>
        <dbReference type="Rhea" id="RHEA-COMP:13973"/>
        <dbReference type="ChEBI" id="CHEBI:15378"/>
        <dbReference type="ChEBI" id="CHEBI:57856"/>
        <dbReference type="ChEBI" id="CHEBI:59789"/>
        <dbReference type="ChEBI" id="CHEBI:138061"/>
        <dbReference type="ChEBI" id="CHEBI:138317"/>
        <dbReference type="EC" id="2.1.1.244"/>
    </reaction>
</comment>
<dbReference type="AlphaFoldDB" id="A0ABD2NQP6"/>
<dbReference type="PANTHER" id="PTHR12753:SF0">
    <property type="entry name" value="ALPHA N-TERMINAL PROTEIN METHYLTRANSFERASE 1"/>
    <property type="match status" value="1"/>
</dbReference>
<evidence type="ECO:0000256" key="9">
    <source>
        <dbReference type="ARBA" id="ARBA00047885"/>
    </source>
</evidence>
<evidence type="ECO:0000256" key="4">
    <source>
        <dbReference type="ARBA" id="ARBA00022691"/>
    </source>
</evidence>
<dbReference type="EMBL" id="JABFTP020000144">
    <property type="protein sequence ID" value="KAL3281047.1"/>
    <property type="molecule type" value="Genomic_DNA"/>
</dbReference>
<protein>
    <recommendedName>
        <fullName evidence="6">Alpha N-terminal protein methyltransferase 1</fullName>
        <ecNumber evidence="5">2.1.1.244</ecNumber>
    </recommendedName>
    <alternativeName>
        <fullName evidence="7">X-Pro-Lys N-terminal protein methyltransferase 1</fullName>
    </alternativeName>
</protein>
<dbReference type="SUPFAM" id="SSF53335">
    <property type="entry name" value="S-adenosyl-L-methionine-dependent methyltransferases"/>
    <property type="match status" value="1"/>
</dbReference>
<name>A0ABD2NQP6_9CUCU</name>
<keyword evidence="4" id="KW-0949">S-adenosyl-L-methionine</keyword>
<dbReference type="Gene3D" id="3.40.50.150">
    <property type="entry name" value="Vaccinia Virus protein VP39"/>
    <property type="match status" value="1"/>
</dbReference>
<dbReference type="EC" id="2.1.1.244" evidence="5"/>
<comment type="similarity">
    <text evidence="1">Belongs to the methyltransferase superfamily. NTM1 family.</text>
</comment>
<evidence type="ECO:0000313" key="11">
    <source>
        <dbReference type="EMBL" id="KAL3281047.1"/>
    </source>
</evidence>
<keyword evidence="12" id="KW-1185">Reference proteome</keyword>
<evidence type="ECO:0000256" key="2">
    <source>
        <dbReference type="ARBA" id="ARBA00022603"/>
    </source>
</evidence>
<evidence type="ECO:0000256" key="3">
    <source>
        <dbReference type="ARBA" id="ARBA00022679"/>
    </source>
</evidence>
<keyword evidence="2" id="KW-0489">Methyltransferase</keyword>
<comment type="caution">
    <text evidence="11">The sequence shown here is derived from an EMBL/GenBank/DDBJ whole genome shotgun (WGS) entry which is preliminary data.</text>
</comment>
<evidence type="ECO:0000256" key="8">
    <source>
        <dbReference type="ARBA" id="ARBA00047306"/>
    </source>
</evidence>
<reference evidence="11 12" key="1">
    <citation type="journal article" date="2021" name="BMC Biol.">
        <title>Horizontally acquired antibacterial genes associated with adaptive radiation of ladybird beetles.</title>
        <authorList>
            <person name="Li H.S."/>
            <person name="Tang X.F."/>
            <person name="Huang Y.H."/>
            <person name="Xu Z.Y."/>
            <person name="Chen M.L."/>
            <person name="Du X.Y."/>
            <person name="Qiu B.Y."/>
            <person name="Chen P.T."/>
            <person name="Zhang W."/>
            <person name="Slipinski A."/>
            <person name="Escalona H.E."/>
            <person name="Waterhouse R.M."/>
            <person name="Zwick A."/>
            <person name="Pang H."/>
        </authorList>
    </citation>
    <scope>NUCLEOTIDE SEQUENCE [LARGE SCALE GENOMIC DNA]</scope>
    <source>
        <strain evidence="11">SYSU2018</strain>
    </source>
</reference>
<organism evidence="11 12">
    <name type="scientific">Cryptolaemus montrouzieri</name>
    <dbReference type="NCBI Taxonomy" id="559131"/>
    <lineage>
        <taxon>Eukaryota</taxon>
        <taxon>Metazoa</taxon>
        <taxon>Ecdysozoa</taxon>
        <taxon>Arthropoda</taxon>
        <taxon>Hexapoda</taxon>
        <taxon>Insecta</taxon>
        <taxon>Pterygota</taxon>
        <taxon>Neoptera</taxon>
        <taxon>Endopterygota</taxon>
        <taxon>Coleoptera</taxon>
        <taxon>Polyphaga</taxon>
        <taxon>Cucujiformia</taxon>
        <taxon>Coccinelloidea</taxon>
        <taxon>Coccinellidae</taxon>
        <taxon>Scymninae</taxon>
        <taxon>Scymnini</taxon>
        <taxon>Cryptolaemus</taxon>
    </lineage>
</organism>
<gene>
    <name evidence="11" type="ORF">HHI36_004271</name>
</gene>
<evidence type="ECO:0000256" key="1">
    <source>
        <dbReference type="ARBA" id="ARBA00009059"/>
    </source>
</evidence>
<dbReference type="PANTHER" id="PTHR12753">
    <property type="entry name" value="AD-003 - RELATED"/>
    <property type="match status" value="1"/>
</dbReference>
<dbReference type="GO" id="GO:0032259">
    <property type="term" value="P:methylation"/>
    <property type="evidence" value="ECO:0007669"/>
    <property type="project" value="UniProtKB-KW"/>
</dbReference>
<proteinExistence type="inferred from homology"/>
<evidence type="ECO:0000256" key="10">
    <source>
        <dbReference type="ARBA" id="ARBA00048167"/>
    </source>
</evidence>
<dbReference type="CDD" id="cd02440">
    <property type="entry name" value="AdoMet_MTases"/>
    <property type="match status" value="1"/>
</dbReference>
<keyword evidence="3" id="KW-0808">Transferase</keyword>
<evidence type="ECO:0000256" key="6">
    <source>
        <dbReference type="ARBA" id="ARBA00039449"/>
    </source>
</evidence>
<dbReference type="Proteomes" id="UP001516400">
    <property type="component" value="Unassembled WGS sequence"/>
</dbReference>
<comment type="catalytic activity">
    <reaction evidence="10">
        <text>N-terminal L-alanyl-L-prolyl-L-lysyl-[protein] + 3 S-adenosyl-L-methionine = N-terminal N,N,N-trimethyl-L-alanyl-L-prolyl-L-lysyl-[protein] + 3 S-adenosyl-L-homocysteine + 3 H(+)</text>
        <dbReference type="Rhea" id="RHEA:54712"/>
        <dbReference type="Rhea" id="RHEA-COMP:13785"/>
        <dbReference type="Rhea" id="RHEA-COMP:13971"/>
        <dbReference type="ChEBI" id="CHEBI:15378"/>
        <dbReference type="ChEBI" id="CHEBI:57856"/>
        <dbReference type="ChEBI" id="CHEBI:59789"/>
        <dbReference type="ChEBI" id="CHEBI:138057"/>
        <dbReference type="ChEBI" id="CHEBI:138315"/>
        <dbReference type="EC" id="2.1.1.244"/>
    </reaction>
</comment>
<dbReference type="FunFam" id="3.40.50.150:FF:000025">
    <property type="entry name" value="N-terminal Xaa-Pro-Lys N-methyltransferase 1"/>
    <property type="match status" value="1"/>
</dbReference>
<dbReference type="Pfam" id="PF05891">
    <property type="entry name" value="Methyltransf_PK"/>
    <property type="match status" value="1"/>
</dbReference>
<evidence type="ECO:0000313" key="12">
    <source>
        <dbReference type="Proteomes" id="UP001516400"/>
    </source>
</evidence>
<evidence type="ECO:0000256" key="7">
    <source>
        <dbReference type="ARBA" id="ARBA00043129"/>
    </source>
</evidence>
<dbReference type="InterPro" id="IPR008576">
    <property type="entry name" value="MeTrfase_NTM1"/>
</dbReference>
<evidence type="ECO:0000256" key="5">
    <source>
        <dbReference type="ARBA" id="ARBA00039112"/>
    </source>
</evidence>
<dbReference type="InterPro" id="IPR029063">
    <property type="entry name" value="SAM-dependent_MTases_sf"/>
</dbReference>
<sequence>MATLVEIEEVTRRDFYSNAKDYWSEVPPTIDGMLGGFAFISQRDIKGSRLLLKQLFHSVKPPDRKFALDCGAGIGRISKHLLLDLFEKVDLVDQNQTFLNQAEKYIGPGLVHKVGNFYCSGLQDFEPNPGKYDVIWMQWVLGHLTDSDLIKFFESSKKGLKPNGVIIVKENVTSHDKVELDEKDSSFTRPLGMLKKLFSLANLECYRQVKQHDFPNSLYSVYMFILKPIDEKFVTSEKNNQNAEIKESTVVEAQYADESNEETSIHHNCITSDIGNTSSDELPVS</sequence>
<comment type="catalytic activity">
    <reaction evidence="9">
        <text>N-terminal L-prolyl-L-prolyl-L-lysyl-[protein] + 2 S-adenosyl-L-methionine = N-terminal N,N-dimethyl-L-prolyl-L-prolyl-L-lysyl-[protein] + 2 S-adenosyl-L-homocysteine + 2 H(+)</text>
        <dbReference type="Rhea" id="RHEA:54736"/>
        <dbReference type="Rhea" id="RHEA-COMP:13787"/>
        <dbReference type="Rhea" id="RHEA-COMP:13974"/>
        <dbReference type="ChEBI" id="CHEBI:15378"/>
        <dbReference type="ChEBI" id="CHEBI:57856"/>
        <dbReference type="ChEBI" id="CHEBI:59789"/>
        <dbReference type="ChEBI" id="CHEBI:138059"/>
        <dbReference type="ChEBI" id="CHEBI:138318"/>
        <dbReference type="EC" id="2.1.1.244"/>
    </reaction>
</comment>
<accession>A0ABD2NQP6</accession>